<feature type="region of interest" description="Disordered" evidence="1">
    <location>
        <begin position="652"/>
        <end position="671"/>
    </location>
</feature>
<evidence type="ECO:0000313" key="3">
    <source>
        <dbReference type="EMBL" id="CEL66438.1"/>
    </source>
</evidence>
<dbReference type="SMART" id="SM00516">
    <property type="entry name" value="SEC14"/>
    <property type="match status" value="1"/>
</dbReference>
<feature type="region of interest" description="Disordered" evidence="1">
    <location>
        <begin position="1227"/>
        <end position="1584"/>
    </location>
</feature>
<feature type="compositionally biased region" description="Basic and acidic residues" evidence="1">
    <location>
        <begin position="1892"/>
        <end position="1909"/>
    </location>
</feature>
<feature type="compositionally biased region" description="Basic residues" evidence="1">
    <location>
        <begin position="1288"/>
        <end position="1303"/>
    </location>
</feature>
<feature type="region of interest" description="Disordered" evidence="1">
    <location>
        <begin position="1703"/>
        <end position="1989"/>
    </location>
</feature>
<feature type="compositionally biased region" description="Low complexity" evidence="1">
    <location>
        <begin position="837"/>
        <end position="852"/>
    </location>
</feature>
<feature type="compositionally biased region" description="Basic and acidic residues" evidence="1">
    <location>
        <begin position="1304"/>
        <end position="1316"/>
    </location>
</feature>
<feature type="compositionally biased region" description="Low complexity" evidence="1">
    <location>
        <begin position="652"/>
        <end position="665"/>
    </location>
</feature>
<sequence>MNRSCSSSSVLSAASSLRSSSPSQECALRHLGLLLPPPPFACLPPHLTPLLGQICLGKQADAGEGAREHKGREDRESLCGDIAVQNSSALGKWTLPEEALLFDPFVAACGDSPQTAANAGCLSTSSSPAAGGLRGEGRDLLGRERHIFGNSPVNEVEQAAIDRVVAELRKAPGRLSAGGAAWRDGEKRGADGENATVWIEQQILRFLYSSGFDINKTIDLMQSALVFRTQHLPVYLSEVLPLIRDQGVAYWHGRDKCLRPLLIICVEKMQRVQQQSGRDIEEDPVTRAIIFCLEFFLRHLCVAGRVESWSILCDCKGTSFSSFPVALLLRLLSLLQASYRGRMYRFYLLNTPRFFHMLSRPLLAAMPASSAKKLRVFGSPEAWIDERKANFACHQLEAKYGGSQPNIEQGWFPFRFFPGPFEPDTPAEKIRWDSLAFLHQEAPPSVHTGFSLHSSLVPPHCLATPSPCGSTATSSPTYNGHLCDRHLPPSRTASPDLSSSSVSASRSSCSASVAASSGGSELSLKGSECLPGKPARFAYWASAVHSLSLPATTAEWLNQRFGRPAEGLEREERERGVRLSLAASPYRLSESPTLQRTHSLCDRFPSSHPRTVSSPSRSLPPTSAVSPVSPVPSGCASSFLASRPVSAALSPLSSLHSSLPSPSQSCFQPTTSMAQVRERWAAEKAASLLAAHSGGEDSPSRIACLEEIREEGASVHEKEDHTQGEVEREGAEDSNAEAGSAACGKASLGQTEGRREEPVGLQIDGRHTEVEEETRQGARTAEAGKEGRAKRLGSADHEATRNPTDEGERAVGAGPSDEESTLGRKGEETPAWKTRDAPAAAGSPLSAAPDSSTACLFANGVSPKESETPIPTNLAVGARETAAPDGEFPAASSGEGGEGRVPAAPRSKRRGERFKRRKRGGNEEEEPTLSLSASSSLAFVLWKRKLRLSAGDRDPVQGLLTRLPNAAVFPPERRAGDEGWLSAEEPWGKGRRRLAAGKARVLRRKSKNASRSSAALAARSSSGYSKGDSTSHEGAEETRVFSAPPALSEVRRGKETGRRWRKPRAERGKGDGSGASVSRRLFGSRDSETDKREMAEGRPSQVFGQLSPAEKNAEATVSPSVSSMRRFASLSGAATHRACAPWRALRLGRWRTQSPGTAGGRGSTQLDVALPAEATSSALRHPETFRPRSWTKGDTLWVSPTETGQLWGVTFSLGGETGDYRRYSLQAGGESARAPGRADVTPHCRDQSFQELPPGLSPPVAASPCGSVSDSQSSPHSRAERPDEGVGRPRRRRFLSRRYSRGRGLKEREKQGHTGGERQAPVSHLQSVAVRRRQWLGRQRPLDSHRGPQLGKAPSTNQAVPAGRLSTACADPRVASSGKLSTEFEAETATGVNHGTSPRVDARSLPAEQPACAGGPSQRDSESPARAGVRSGGDSRGQSVTPAEKASSGRASAPSLPGNLPPSSFPAGGGSLDCGPLAGNAVEQEGSPLDVRRAETQKRRGDEQPEKADSTPDAGVSGDFTSPASPSQNTLHEERCPLQGGAQNRAALSECPSESSVLEPERGSTSPTGRLPVADRGVLSSETGIPEARCLPVDALPGRSPSSLLHPRACGTPLFDSLAGSGDVEERKAAQIQLNADSVCGILKPENFFPSPLSAVLQASVEGRLSPLAEDVARESVATPDSENDEKSVELVSFAVRSEVDSARVLCSDSEETEDEAADAFDASGQIDAGETETKGTDRRFGGTPERPLEEKVEGGGPGRREAGKVRPDARPLDEGTSRGDREDSRAVRSPVRLAKCSSLSDTERKTENEPGSPGDTFASGSLQRTRSSATVSASANASLSSPYFACGRAPPVGPEQESRRGGEAIAPAGAADAQGARARGKDEFLGSPWDGCEKGDWNERSDRQELERGLGQQEGSGEREETGGLEVSPRGTGVDDLASHKPTGCEELRESRAKESERDWRPGAGSRAGGRDTRSCVGPMRKSRGRRQQLKKTLVSCFWKSRDAFVLEPETQVEGERYEGSGNAGHEPPSPENACVNAYSRGVDGQ</sequence>
<evidence type="ECO:0000259" key="2">
    <source>
        <dbReference type="PROSITE" id="PS50191"/>
    </source>
</evidence>
<feature type="compositionally biased region" description="Basic and acidic residues" evidence="1">
    <location>
        <begin position="1277"/>
        <end position="1287"/>
    </location>
</feature>
<dbReference type="Gene3D" id="3.40.525.10">
    <property type="entry name" value="CRAL-TRIO lipid binding domain"/>
    <property type="match status" value="1"/>
</dbReference>
<accession>A0A0F7U9D0</accession>
<feature type="domain" description="CRAL-TRIO" evidence="2">
    <location>
        <begin position="239"/>
        <end position="408"/>
    </location>
</feature>
<feature type="compositionally biased region" description="Low complexity" evidence="1">
    <location>
        <begin position="1864"/>
        <end position="1878"/>
    </location>
</feature>
<feature type="compositionally biased region" description="Acidic residues" evidence="1">
    <location>
        <begin position="1709"/>
        <end position="1719"/>
    </location>
</feature>
<evidence type="ECO:0000256" key="1">
    <source>
        <dbReference type="SAM" id="MobiDB-lite"/>
    </source>
</evidence>
<organism evidence="3">
    <name type="scientific">Neospora caninum (strain Liverpool)</name>
    <dbReference type="NCBI Taxonomy" id="572307"/>
    <lineage>
        <taxon>Eukaryota</taxon>
        <taxon>Sar</taxon>
        <taxon>Alveolata</taxon>
        <taxon>Apicomplexa</taxon>
        <taxon>Conoidasida</taxon>
        <taxon>Coccidia</taxon>
        <taxon>Eucoccidiorida</taxon>
        <taxon>Eimeriorina</taxon>
        <taxon>Sarcocystidae</taxon>
        <taxon>Neospora</taxon>
    </lineage>
</organism>
<feature type="compositionally biased region" description="Low complexity" evidence="1">
    <location>
        <begin position="493"/>
        <end position="504"/>
    </location>
</feature>
<dbReference type="EMBL" id="LN714481">
    <property type="protein sequence ID" value="CEL66438.1"/>
    <property type="molecule type" value="Genomic_DNA"/>
</dbReference>
<feature type="region of interest" description="Disordered" evidence="1">
    <location>
        <begin position="971"/>
        <end position="1122"/>
    </location>
</feature>
<feature type="compositionally biased region" description="Basic and acidic residues" evidence="1">
    <location>
        <begin position="1490"/>
        <end position="1510"/>
    </location>
</feature>
<dbReference type="Pfam" id="PF00650">
    <property type="entry name" value="CRAL_TRIO"/>
    <property type="match status" value="1"/>
</dbReference>
<feature type="region of interest" description="Disordered" evidence="1">
    <location>
        <begin position="2009"/>
        <end position="2047"/>
    </location>
</feature>
<feature type="compositionally biased region" description="Basic and acidic residues" evidence="1">
    <location>
        <begin position="1732"/>
        <end position="1787"/>
    </location>
</feature>
<dbReference type="CDD" id="cd00170">
    <property type="entry name" value="SEC14"/>
    <property type="match status" value="1"/>
</dbReference>
<feature type="region of interest" description="Disordered" evidence="1">
    <location>
        <begin position="712"/>
        <end position="933"/>
    </location>
</feature>
<name>A0A0F7U9D0_NEOCL</name>
<feature type="compositionally biased region" description="Low complexity" evidence="1">
    <location>
        <begin position="1828"/>
        <end position="1842"/>
    </location>
</feature>
<dbReference type="PANTHER" id="PTHR46818:SF1">
    <property type="entry name" value="CHROMOSOME UNDETERMINED SCAFFOLD_125, WHOLE GENOME SHOTGUN SEQUENCE"/>
    <property type="match status" value="1"/>
</dbReference>
<feature type="compositionally biased region" description="Basic and acidic residues" evidence="1">
    <location>
        <begin position="821"/>
        <end position="836"/>
    </location>
</feature>
<feature type="compositionally biased region" description="Basic and acidic residues" evidence="1">
    <location>
        <begin position="1938"/>
        <end position="1962"/>
    </location>
</feature>
<feature type="compositionally biased region" description="Basic and acidic residues" evidence="1">
    <location>
        <begin position="1049"/>
        <end position="1070"/>
    </location>
</feature>
<feature type="compositionally biased region" description="Low complexity" evidence="1">
    <location>
        <begin position="1009"/>
        <end position="1028"/>
    </location>
</feature>
<feature type="compositionally biased region" description="Polar residues" evidence="1">
    <location>
        <begin position="608"/>
        <end position="617"/>
    </location>
</feature>
<dbReference type="PANTHER" id="PTHR46818">
    <property type="entry name" value="DOMAIN-CONTAINING PROTEIN, PUTATIVE-RELATED"/>
    <property type="match status" value="1"/>
</dbReference>
<feature type="compositionally biased region" description="Basic and acidic residues" evidence="1">
    <location>
        <begin position="1083"/>
        <end position="1096"/>
    </location>
</feature>
<feature type="compositionally biased region" description="Basic residues" evidence="1">
    <location>
        <begin position="989"/>
        <end position="1008"/>
    </location>
</feature>
<feature type="compositionally biased region" description="Low complexity" evidence="1">
    <location>
        <begin position="619"/>
        <end position="630"/>
    </location>
</feature>
<feature type="compositionally biased region" description="Basic residues" evidence="1">
    <location>
        <begin position="906"/>
        <end position="919"/>
    </location>
</feature>
<proteinExistence type="predicted"/>
<gene>
    <name evidence="3" type="ORF">BN1204_022520</name>
</gene>
<dbReference type="InterPro" id="IPR001251">
    <property type="entry name" value="CRAL-TRIO_dom"/>
</dbReference>
<dbReference type="PROSITE" id="PS50191">
    <property type="entry name" value="CRAL_TRIO"/>
    <property type="match status" value="1"/>
</dbReference>
<protein>
    <recommendedName>
        <fullName evidence="2">CRAL-TRIO domain-containing protein</fullName>
    </recommendedName>
</protein>
<feature type="region of interest" description="Disordered" evidence="1">
    <location>
        <begin position="588"/>
        <end position="630"/>
    </location>
</feature>
<feature type="compositionally biased region" description="Basic and acidic residues" evidence="1">
    <location>
        <begin position="752"/>
        <end position="809"/>
    </location>
</feature>
<dbReference type="SUPFAM" id="SSF52087">
    <property type="entry name" value="CRAL/TRIO domain"/>
    <property type="match status" value="1"/>
</dbReference>
<feature type="compositionally biased region" description="Basic and acidic residues" evidence="1">
    <location>
        <begin position="712"/>
        <end position="731"/>
    </location>
</feature>
<reference evidence="3" key="1">
    <citation type="journal article" date="2015" name="PLoS ONE">
        <title>Comprehensive Evaluation of Toxoplasma gondii VEG and Neospora caninum LIV Genomes with Tachyzoite Stage Transcriptome and Proteome Defines Novel Transcript Features.</title>
        <authorList>
            <person name="Ramaprasad A."/>
            <person name="Mourier T."/>
            <person name="Naeem R."/>
            <person name="Malas T.B."/>
            <person name="Moussa E."/>
            <person name="Panigrahi A."/>
            <person name="Vermont S.J."/>
            <person name="Otto T.D."/>
            <person name="Wastling J."/>
            <person name="Pain A."/>
        </authorList>
    </citation>
    <scope>NUCLEOTIDE SEQUENCE</scope>
    <source>
        <strain evidence="3">Liverpool</strain>
    </source>
</reference>
<feature type="region of interest" description="Disordered" evidence="1">
    <location>
        <begin position="480"/>
        <end position="504"/>
    </location>
</feature>
<feature type="compositionally biased region" description="Polar residues" evidence="1">
    <location>
        <begin position="1266"/>
        <end position="1276"/>
    </location>
</feature>
<feature type="compositionally biased region" description="Basic and acidic residues" evidence="1">
    <location>
        <begin position="1029"/>
        <end position="1039"/>
    </location>
</feature>
<dbReference type="InterPro" id="IPR036865">
    <property type="entry name" value="CRAL-TRIO_dom_sf"/>
</dbReference>
<feature type="compositionally biased region" description="Polar residues" evidence="1">
    <location>
        <begin position="1519"/>
        <end position="1530"/>
    </location>
</feature>